<dbReference type="EMBL" id="CAKASE010000081">
    <property type="protein sequence ID" value="CAG9583463.1"/>
    <property type="molecule type" value="Genomic_DNA"/>
</dbReference>
<proteinExistence type="predicted"/>
<organism evidence="1 2">
    <name type="scientific">Danaus chrysippus</name>
    <name type="common">African queen</name>
    <dbReference type="NCBI Taxonomy" id="151541"/>
    <lineage>
        <taxon>Eukaryota</taxon>
        <taxon>Metazoa</taxon>
        <taxon>Ecdysozoa</taxon>
        <taxon>Arthropoda</taxon>
        <taxon>Hexapoda</taxon>
        <taxon>Insecta</taxon>
        <taxon>Pterygota</taxon>
        <taxon>Neoptera</taxon>
        <taxon>Endopterygota</taxon>
        <taxon>Lepidoptera</taxon>
        <taxon>Glossata</taxon>
        <taxon>Ditrysia</taxon>
        <taxon>Papilionoidea</taxon>
        <taxon>Nymphalidae</taxon>
        <taxon>Danainae</taxon>
        <taxon>Danaini</taxon>
        <taxon>Danaina</taxon>
        <taxon>Danaus</taxon>
        <taxon>Anosia</taxon>
    </lineage>
</organism>
<evidence type="ECO:0000313" key="2">
    <source>
        <dbReference type="Proteomes" id="UP000789524"/>
    </source>
</evidence>
<protein>
    <submittedName>
        <fullName evidence="1">(African queen) hypothetical protein</fullName>
    </submittedName>
</protein>
<keyword evidence="2" id="KW-1185">Reference proteome</keyword>
<dbReference type="AlphaFoldDB" id="A0A8J2RIA7"/>
<gene>
    <name evidence="1" type="ORF">DCHRY22_LOCUS14847</name>
</gene>
<sequence length="169" mass="18850">MAGGDGPGRAVVTQAASSLLVNAHYREPRLAPRANERAAHDTTDSANHWYRMCSGLYRCRLQHESGVAPLVYEYNVNVKSIYQKACWRPTALERGRLVTSLDKLLMSGAMFPLDTRHSTLDTRHPTHSLAVTIYLSIQREPFITSHQEDGSQLTPQSAPTVQLCYSDSH</sequence>
<name>A0A8J2RIA7_9NEOP</name>
<dbReference type="Proteomes" id="UP000789524">
    <property type="component" value="Unassembled WGS sequence"/>
</dbReference>
<comment type="caution">
    <text evidence="1">The sequence shown here is derived from an EMBL/GenBank/DDBJ whole genome shotgun (WGS) entry which is preliminary data.</text>
</comment>
<reference evidence="1" key="1">
    <citation type="submission" date="2021-09" db="EMBL/GenBank/DDBJ databases">
        <authorList>
            <person name="Martin H S."/>
        </authorList>
    </citation>
    <scope>NUCLEOTIDE SEQUENCE</scope>
</reference>
<accession>A0A8J2RIA7</accession>
<evidence type="ECO:0000313" key="1">
    <source>
        <dbReference type="EMBL" id="CAG9583463.1"/>
    </source>
</evidence>